<organism evidence="1 2">
    <name type="scientific">Coniosporium uncinatum</name>
    <dbReference type="NCBI Taxonomy" id="93489"/>
    <lineage>
        <taxon>Eukaryota</taxon>
        <taxon>Fungi</taxon>
        <taxon>Dikarya</taxon>
        <taxon>Ascomycota</taxon>
        <taxon>Pezizomycotina</taxon>
        <taxon>Dothideomycetes</taxon>
        <taxon>Dothideomycetes incertae sedis</taxon>
        <taxon>Coniosporium</taxon>
    </lineage>
</organism>
<sequence>PLVNFSPFFDGFEAHKQAVAEQLDDAFRNVGFVYLMGHEVPQGKVDECFRWPERPEETELLAPHPPGGAHHRGYSGLGEEKVSQNVFDKEQITELRQVPDVKESFESGNVHDKAQPNIWVPEDKLPGFQTFMQCFFLDCAGLVHQVLRALAIALSLPEKLLSDTHSQDLYQLRLLHYPSVPASVLHQGEKSRMGAYSDFGTLTLLFQDVVGGLQVEDPQQTVVFRSAHPVEGAVLVNIGGLMMRWSNDRWKSTVHQVSAPPVSEEESQEIGEDMCADRHSIHFFATADHDALIDALPGTWSDENTKKYEAVTTRGYVRMRMEATY</sequence>
<dbReference type="EMBL" id="JAWDJW010009987">
    <property type="protein sequence ID" value="KAK3052439.1"/>
    <property type="molecule type" value="Genomic_DNA"/>
</dbReference>
<dbReference type="Proteomes" id="UP001186974">
    <property type="component" value="Unassembled WGS sequence"/>
</dbReference>
<evidence type="ECO:0000313" key="2">
    <source>
        <dbReference type="Proteomes" id="UP001186974"/>
    </source>
</evidence>
<proteinExistence type="predicted"/>
<feature type="non-terminal residue" evidence="1">
    <location>
        <position position="1"/>
    </location>
</feature>
<accession>A0ACC3CXW1</accession>
<reference evidence="1" key="1">
    <citation type="submission" date="2024-09" db="EMBL/GenBank/DDBJ databases">
        <title>Black Yeasts Isolated from many extreme environments.</title>
        <authorList>
            <person name="Coleine C."/>
            <person name="Stajich J.E."/>
            <person name="Selbmann L."/>
        </authorList>
    </citation>
    <scope>NUCLEOTIDE SEQUENCE</scope>
    <source>
        <strain evidence="1">CCFEE 5737</strain>
    </source>
</reference>
<protein>
    <submittedName>
        <fullName evidence="1">Uncharacterized protein</fullName>
    </submittedName>
</protein>
<evidence type="ECO:0000313" key="1">
    <source>
        <dbReference type="EMBL" id="KAK3052439.1"/>
    </source>
</evidence>
<gene>
    <name evidence="1" type="ORF">LTS18_012290</name>
</gene>
<comment type="caution">
    <text evidence="1">The sequence shown here is derived from an EMBL/GenBank/DDBJ whole genome shotgun (WGS) entry which is preliminary data.</text>
</comment>
<keyword evidence="2" id="KW-1185">Reference proteome</keyword>
<name>A0ACC3CXW1_9PEZI</name>